<dbReference type="EMBL" id="FN653033">
    <property type="protein sequence ID" value="CBY08742.1"/>
    <property type="molecule type" value="Genomic_DNA"/>
</dbReference>
<dbReference type="AlphaFoldDB" id="E4XB59"/>
<dbReference type="Proteomes" id="UP000001307">
    <property type="component" value="Unassembled WGS sequence"/>
</dbReference>
<proteinExistence type="predicted"/>
<organism evidence="1">
    <name type="scientific">Oikopleura dioica</name>
    <name type="common">Tunicate</name>
    <dbReference type="NCBI Taxonomy" id="34765"/>
    <lineage>
        <taxon>Eukaryota</taxon>
        <taxon>Metazoa</taxon>
        <taxon>Chordata</taxon>
        <taxon>Tunicata</taxon>
        <taxon>Appendicularia</taxon>
        <taxon>Copelata</taxon>
        <taxon>Oikopleuridae</taxon>
        <taxon>Oikopleura</taxon>
    </lineage>
</organism>
<gene>
    <name evidence="1" type="ORF">GSOID_T00005578001</name>
</gene>
<protein>
    <submittedName>
        <fullName evidence="1">Uncharacterized protein</fullName>
    </submittedName>
</protein>
<dbReference type="InParanoid" id="E4XB59"/>
<keyword evidence="2" id="KW-1185">Reference proteome</keyword>
<name>E4XB59_OIKDI</name>
<evidence type="ECO:0000313" key="2">
    <source>
        <dbReference type="Proteomes" id="UP000001307"/>
    </source>
</evidence>
<sequence length="73" mass="8188">MADFRHSGLQLRRISATRRNFSAPLRLRAEIFRPPCSAPPRKKFEKFTSLLGTDRSSKNTAQAPLSITTCSPV</sequence>
<evidence type="ECO:0000313" key="1">
    <source>
        <dbReference type="EMBL" id="CBY08742.1"/>
    </source>
</evidence>
<reference evidence="1" key="1">
    <citation type="journal article" date="2010" name="Science">
        <title>Plasticity of animal genome architecture unmasked by rapid evolution of a pelagic tunicate.</title>
        <authorList>
            <person name="Denoeud F."/>
            <person name="Henriet S."/>
            <person name="Mungpakdee S."/>
            <person name="Aury J.M."/>
            <person name="Da Silva C."/>
            <person name="Brinkmann H."/>
            <person name="Mikhaleva J."/>
            <person name="Olsen L.C."/>
            <person name="Jubin C."/>
            <person name="Canestro C."/>
            <person name="Bouquet J.M."/>
            <person name="Danks G."/>
            <person name="Poulain J."/>
            <person name="Campsteijn C."/>
            <person name="Adamski M."/>
            <person name="Cross I."/>
            <person name="Yadetie F."/>
            <person name="Muffato M."/>
            <person name="Louis A."/>
            <person name="Butcher S."/>
            <person name="Tsagkogeorga G."/>
            <person name="Konrad A."/>
            <person name="Singh S."/>
            <person name="Jensen M.F."/>
            <person name="Cong E.H."/>
            <person name="Eikeseth-Otteraa H."/>
            <person name="Noel B."/>
            <person name="Anthouard V."/>
            <person name="Porcel B.M."/>
            <person name="Kachouri-Lafond R."/>
            <person name="Nishino A."/>
            <person name="Ugolini M."/>
            <person name="Chourrout P."/>
            <person name="Nishida H."/>
            <person name="Aasland R."/>
            <person name="Huzurbazar S."/>
            <person name="Westhof E."/>
            <person name="Delsuc F."/>
            <person name="Lehrach H."/>
            <person name="Reinhardt R."/>
            <person name="Weissenbach J."/>
            <person name="Roy S.W."/>
            <person name="Artiguenave F."/>
            <person name="Postlethwait J.H."/>
            <person name="Manak J.R."/>
            <person name="Thompson E.M."/>
            <person name="Jaillon O."/>
            <person name="Du Pasquier L."/>
            <person name="Boudinot P."/>
            <person name="Liberles D.A."/>
            <person name="Volff J.N."/>
            <person name="Philippe H."/>
            <person name="Lenhard B."/>
            <person name="Roest Crollius H."/>
            <person name="Wincker P."/>
            <person name="Chourrout D."/>
        </authorList>
    </citation>
    <scope>NUCLEOTIDE SEQUENCE [LARGE SCALE GENOMIC DNA]</scope>
</reference>
<accession>E4XB59</accession>